<protein>
    <submittedName>
        <fullName evidence="1">Uncharacterized protein</fullName>
    </submittedName>
</protein>
<gene>
    <name evidence="1" type="ORF">FHS99_000884</name>
</gene>
<name>A0A7W9BQT8_9SPHN</name>
<dbReference type="Proteomes" id="UP000546701">
    <property type="component" value="Unassembled WGS sequence"/>
</dbReference>
<evidence type="ECO:0000313" key="2">
    <source>
        <dbReference type="Proteomes" id="UP000546701"/>
    </source>
</evidence>
<comment type="caution">
    <text evidence="1">The sequence shown here is derived from an EMBL/GenBank/DDBJ whole genome shotgun (WGS) entry which is preliminary data.</text>
</comment>
<proteinExistence type="predicted"/>
<organism evidence="1 2">
    <name type="scientific">Sphingomonas prati</name>
    <dbReference type="NCBI Taxonomy" id="1843237"/>
    <lineage>
        <taxon>Bacteria</taxon>
        <taxon>Pseudomonadati</taxon>
        <taxon>Pseudomonadota</taxon>
        <taxon>Alphaproteobacteria</taxon>
        <taxon>Sphingomonadales</taxon>
        <taxon>Sphingomonadaceae</taxon>
        <taxon>Sphingomonas</taxon>
    </lineage>
</organism>
<evidence type="ECO:0000313" key="1">
    <source>
        <dbReference type="EMBL" id="MBB5728414.1"/>
    </source>
</evidence>
<keyword evidence="2" id="KW-1185">Reference proteome</keyword>
<dbReference type="AlphaFoldDB" id="A0A7W9BQT8"/>
<dbReference type="EMBL" id="JACIJR010000002">
    <property type="protein sequence ID" value="MBB5728414.1"/>
    <property type="molecule type" value="Genomic_DNA"/>
</dbReference>
<reference evidence="1 2" key="1">
    <citation type="submission" date="2020-08" db="EMBL/GenBank/DDBJ databases">
        <title>Genomic Encyclopedia of Type Strains, Phase IV (KMG-IV): sequencing the most valuable type-strain genomes for metagenomic binning, comparative biology and taxonomic classification.</title>
        <authorList>
            <person name="Goeker M."/>
        </authorList>
    </citation>
    <scope>NUCLEOTIDE SEQUENCE [LARGE SCALE GENOMIC DNA]</scope>
    <source>
        <strain evidence="1 2">DSM 103336</strain>
    </source>
</reference>
<accession>A0A7W9BQT8</accession>
<sequence>MTASGIPAEAGIQFHAPTWTPAFAGVRSVCRKGIRA</sequence>